<comment type="caution">
    <text evidence="4">The sequence shown here is derived from an EMBL/GenBank/DDBJ whole genome shotgun (WGS) entry which is preliminary data.</text>
</comment>
<dbReference type="PANTHER" id="PTHR34295:SF1">
    <property type="entry name" value="BIOTIN TRANSPORTER BIOY"/>
    <property type="match status" value="1"/>
</dbReference>
<dbReference type="Gene3D" id="1.10.1760.20">
    <property type="match status" value="1"/>
</dbReference>
<gene>
    <name evidence="4" type="ORF">E5987_09570</name>
</gene>
<dbReference type="Pfam" id="PF02632">
    <property type="entry name" value="BioY"/>
    <property type="match status" value="1"/>
</dbReference>
<keyword evidence="2" id="KW-1003">Cell membrane</keyword>
<name>A0A6L6YKV8_9BURK</name>
<protein>
    <recommendedName>
        <fullName evidence="2">Biotin transporter</fullName>
    </recommendedName>
</protein>
<dbReference type="PIRSF" id="PIRSF016661">
    <property type="entry name" value="BioY"/>
    <property type="match status" value="1"/>
</dbReference>
<dbReference type="Proteomes" id="UP000472580">
    <property type="component" value="Unassembled WGS sequence"/>
</dbReference>
<evidence type="ECO:0000256" key="3">
    <source>
        <dbReference type="SAM" id="Phobius"/>
    </source>
</evidence>
<keyword evidence="3" id="KW-1133">Transmembrane helix</keyword>
<keyword evidence="5" id="KW-1185">Reference proteome</keyword>
<comment type="subcellular location">
    <subcellularLocation>
        <location evidence="2">Cell membrane</location>
        <topology evidence="2">Multi-pass membrane protein</topology>
    </subcellularLocation>
</comment>
<dbReference type="InterPro" id="IPR003784">
    <property type="entry name" value="BioY"/>
</dbReference>
<keyword evidence="2 3" id="KW-0472">Membrane</keyword>
<evidence type="ECO:0000313" key="5">
    <source>
        <dbReference type="Proteomes" id="UP000472580"/>
    </source>
</evidence>
<proteinExistence type="inferred from homology"/>
<keyword evidence="2" id="KW-0813">Transport</keyword>
<dbReference type="PANTHER" id="PTHR34295">
    <property type="entry name" value="BIOTIN TRANSPORTER BIOY"/>
    <property type="match status" value="1"/>
</dbReference>
<accession>A0A6L6YKV8</accession>
<reference evidence="4 5" key="1">
    <citation type="submission" date="2019-12" db="EMBL/GenBank/DDBJ databases">
        <title>Microbes associate with the intestines of laboratory mice.</title>
        <authorList>
            <person name="Navarre W."/>
            <person name="Wong E."/>
        </authorList>
    </citation>
    <scope>NUCLEOTIDE SEQUENCE [LARGE SCALE GENOMIC DNA]</scope>
    <source>
        <strain evidence="4 5">NM82_D38</strain>
    </source>
</reference>
<evidence type="ECO:0000256" key="2">
    <source>
        <dbReference type="PIRNR" id="PIRNR016661"/>
    </source>
</evidence>
<comment type="similarity">
    <text evidence="1 2">Belongs to the BioY family.</text>
</comment>
<dbReference type="GO" id="GO:0015225">
    <property type="term" value="F:biotin transmembrane transporter activity"/>
    <property type="evidence" value="ECO:0007669"/>
    <property type="project" value="UniProtKB-UniRule"/>
</dbReference>
<dbReference type="EMBL" id="WSRP01000031">
    <property type="protein sequence ID" value="MVX57443.1"/>
    <property type="molecule type" value="Genomic_DNA"/>
</dbReference>
<sequence length="141" mass="14460">MQTFGVALIGAVLGARLGFSAVLSYLLLGFAGLPVFATPLCGPAAFFGPTAGYLVVFPFAAALAGFLAQRGFTGKRFIASFFAQSAVNILIVAGGALWLSFTIGAEKAIAVGFLPFVIGAFLKSILGAAVLYAGTLFSKRK</sequence>
<feature type="transmembrane region" description="Helical" evidence="3">
    <location>
        <begin position="44"/>
        <end position="67"/>
    </location>
</feature>
<keyword evidence="3" id="KW-0812">Transmembrane</keyword>
<dbReference type="GO" id="GO:0005886">
    <property type="term" value="C:plasma membrane"/>
    <property type="evidence" value="ECO:0007669"/>
    <property type="project" value="UniProtKB-SubCell"/>
</dbReference>
<evidence type="ECO:0000256" key="1">
    <source>
        <dbReference type="ARBA" id="ARBA00010692"/>
    </source>
</evidence>
<dbReference type="AlphaFoldDB" id="A0A6L6YKV8"/>
<feature type="transmembrane region" description="Helical" evidence="3">
    <location>
        <begin position="113"/>
        <end position="137"/>
    </location>
</feature>
<feature type="transmembrane region" description="Helical" evidence="3">
    <location>
        <begin position="79"/>
        <end position="101"/>
    </location>
</feature>
<organism evidence="4 5">
    <name type="scientific">Parasutterella muris</name>
    <dbReference type="NCBI Taxonomy" id="2565572"/>
    <lineage>
        <taxon>Bacteria</taxon>
        <taxon>Pseudomonadati</taxon>
        <taxon>Pseudomonadota</taxon>
        <taxon>Betaproteobacteria</taxon>
        <taxon>Burkholderiales</taxon>
        <taxon>Sutterellaceae</taxon>
        <taxon>Parasutterella</taxon>
    </lineage>
</organism>
<evidence type="ECO:0000313" key="4">
    <source>
        <dbReference type="EMBL" id="MVX57443.1"/>
    </source>
</evidence>
<dbReference type="OrthoDB" id="9803495at2"/>